<comment type="caution">
    <text evidence="2">The sequence shown here is derived from an EMBL/GenBank/DDBJ whole genome shotgun (WGS) entry which is preliminary data.</text>
</comment>
<dbReference type="InterPro" id="IPR011009">
    <property type="entry name" value="Kinase-like_dom_sf"/>
</dbReference>
<dbReference type="STRING" id="1834516.BL253_20785"/>
<dbReference type="InterPro" id="IPR041726">
    <property type="entry name" value="ACAD10_11_N"/>
</dbReference>
<dbReference type="InterPro" id="IPR002575">
    <property type="entry name" value="Aminoglycoside_PTrfase"/>
</dbReference>
<dbReference type="PANTHER" id="PTHR21310:SF40">
    <property type="entry name" value="AMINOGLYCOSIDE PHOSPHOTRANSFERASE DOMAIN-CONTAINING PROTEIN-RELATED"/>
    <property type="match status" value="1"/>
</dbReference>
<organism evidence="2 3">
    <name type="scientific">Pseudofrankia asymbiotica</name>
    <dbReference type="NCBI Taxonomy" id="1834516"/>
    <lineage>
        <taxon>Bacteria</taxon>
        <taxon>Bacillati</taxon>
        <taxon>Actinomycetota</taxon>
        <taxon>Actinomycetes</taxon>
        <taxon>Frankiales</taxon>
        <taxon>Frankiaceae</taxon>
        <taxon>Pseudofrankia</taxon>
    </lineage>
</organism>
<dbReference type="Gene3D" id="3.90.1200.10">
    <property type="match status" value="1"/>
</dbReference>
<protein>
    <recommendedName>
        <fullName evidence="1">Aminoglycoside phosphotransferase domain-containing protein</fullName>
    </recommendedName>
</protein>
<dbReference type="Gene3D" id="3.30.200.20">
    <property type="entry name" value="Phosphorylase Kinase, domain 1"/>
    <property type="match status" value="1"/>
</dbReference>
<dbReference type="Proteomes" id="UP000188929">
    <property type="component" value="Unassembled WGS sequence"/>
</dbReference>
<dbReference type="PANTHER" id="PTHR21310">
    <property type="entry name" value="AMINOGLYCOSIDE PHOSPHOTRANSFERASE-RELATED-RELATED"/>
    <property type="match status" value="1"/>
</dbReference>
<dbReference type="InterPro" id="IPR051678">
    <property type="entry name" value="AGP_Transferase"/>
</dbReference>
<keyword evidence="3" id="KW-1185">Reference proteome</keyword>
<reference evidence="3" key="1">
    <citation type="submission" date="2016-10" db="EMBL/GenBank/DDBJ databases">
        <title>Frankia sp. NRRL B-16386 Genome sequencing.</title>
        <authorList>
            <person name="Ghodhbane-Gtari F."/>
            <person name="Swanson E."/>
            <person name="Gueddou A."/>
            <person name="Hezbri K."/>
            <person name="Ktari K."/>
            <person name="Nouioui I."/>
            <person name="Morris K."/>
            <person name="Simpson S."/>
            <person name="Abebe-Akele F."/>
            <person name="Thomas K."/>
            <person name="Gtari M."/>
            <person name="Tisa L.S."/>
        </authorList>
    </citation>
    <scope>NUCLEOTIDE SEQUENCE [LARGE SCALE GENOMIC DNA]</scope>
    <source>
        <strain evidence="3">NRRL B-16386</strain>
    </source>
</reference>
<evidence type="ECO:0000259" key="1">
    <source>
        <dbReference type="Pfam" id="PF01636"/>
    </source>
</evidence>
<dbReference type="Pfam" id="PF01636">
    <property type="entry name" value="APH"/>
    <property type="match status" value="1"/>
</dbReference>
<dbReference type="CDD" id="cd05154">
    <property type="entry name" value="ACAD10_11_N-like"/>
    <property type="match status" value="1"/>
</dbReference>
<feature type="domain" description="Aminoglycoside phosphotransferase" evidence="1">
    <location>
        <begin position="23"/>
        <end position="246"/>
    </location>
</feature>
<accession>A0A1V2IA02</accession>
<evidence type="ECO:0000313" key="2">
    <source>
        <dbReference type="EMBL" id="ONH28088.1"/>
    </source>
</evidence>
<proteinExistence type="predicted"/>
<evidence type="ECO:0000313" key="3">
    <source>
        <dbReference type="Proteomes" id="UP000188929"/>
    </source>
</evidence>
<dbReference type="SUPFAM" id="SSF56112">
    <property type="entry name" value="Protein kinase-like (PK-like)"/>
    <property type="match status" value="1"/>
</dbReference>
<dbReference type="EMBL" id="MOMC01000043">
    <property type="protein sequence ID" value="ONH28088.1"/>
    <property type="molecule type" value="Genomic_DNA"/>
</dbReference>
<name>A0A1V2IA02_9ACTN</name>
<dbReference type="AlphaFoldDB" id="A0A1V2IA02"/>
<gene>
    <name evidence="2" type="ORF">BL253_20785</name>
</gene>
<sequence length="338" mass="37229">MLPRRPLLAWLGGHLPVGPELVVTRISTGHSNEMFRLEMPGQVWLLRRPPRTANAPGAHSMAREFRVLRALRGSGVPHPEALVHCEDPEVVGAPFLVLSFVTGFAPTLPLPAPFTGDVAGQREMAGALVDALAAVARFDWRPAGLDGFGRPDGFLDRQVDRWLGQLARYRTRDLPWLDELSGWLRARQPARPVTGLLHGDYTWSNVMFAPDRPGRVAAVVDWEQSTVGDPLLDLGQLTGLWYEQGEDAGGRDPRALFCQLPGNLTRRELVERYARASGLPVDDIAFYQALALFKLACILEGGWARFRAGASDDPGHRNFERRVPALLARAATFAGLRA</sequence>